<reference evidence="1 2" key="1">
    <citation type="submission" date="2019-12" db="EMBL/GenBank/DDBJ databases">
        <title>Genomic-based taxomic classification of the family Erythrobacteraceae.</title>
        <authorList>
            <person name="Xu L."/>
        </authorList>
    </citation>
    <scope>NUCLEOTIDE SEQUENCE [LARGE SCALE GENOMIC DNA]</scope>
    <source>
        <strain evidence="1 2">MCCC 1K01500</strain>
    </source>
</reference>
<dbReference type="EMBL" id="WTYM01000050">
    <property type="protein sequence ID" value="MXO60372.1"/>
    <property type="molecule type" value="Genomic_DNA"/>
</dbReference>
<evidence type="ECO:0000313" key="2">
    <source>
        <dbReference type="Proteomes" id="UP000433652"/>
    </source>
</evidence>
<protein>
    <submittedName>
        <fullName evidence="1">Uncharacterized protein</fullName>
    </submittedName>
</protein>
<dbReference type="Proteomes" id="UP000433652">
    <property type="component" value="Unassembled WGS sequence"/>
</dbReference>
<accession>A0A6I4T134</accession>
<dbReference type="Gene3D" id="2.40.50.120">
    <property type="match status" value="1"/>
</dbReference>
<comment type="caution">
    <text evidence="1">The sequence shown here is derived from an EMBL/GenBank/DDBJ whole genome shotgun (WGS) entry which is preliminary data.</text>
</comment>
<sequence length="144" mass="15894">MPTPAHALCVHNGILYAKTTLGQEFREARWVVRARVLSSTSWEDSETNGTVYRLQVVERFKGKLPGQFAFSTERNSGGFYLDNDSGGTDVGGEYLLFLVPNPRSASGPSLVRNSYWVNYSCGQSRRWSAVASADRTELAALSSH</sequence>
<name>A0A6I4T134_9SPHN</name>
<dbReference type="InterPro" id="IPR008993">
    <property type="entry name" value="TIMP-like_OB-fold"/>
</dbReference>
<keyword evidence="2" id="KW-1185">Reference proteome</keyword>
<evidence type="ECO:0000313" key="1">
    <source>
        <dbReference type="EMBL" id="MXO60372.1"/>
    </source>
</evidence>
<dbReference type="AlphaFoldDB" id="A0A6I4T134"/>
<organism evidence="1 2">
    <name type="scientific">Croceibacterium salegens</name>
    <dbReference type="NCBI Taxonomy" id="1737568"/>
    <lineage>
        <taxon>Bacteria</taxon>
        <taxon>Pseudomonadati</taxon>
        <taxon>Pseudomonadota</taxon>
        <taxon>Alphaproteobacteria</taxon>
        <taxon>Sphingomonadales</taxon>
        <taxon>Erythrobacteraceae</taxon>
        <taxon>Croceibacterium</taxon>
    </lineage>
</organism>
<gene>
    <name evidence="1" type="ORF">GRI89_12565</name>
</gene>
<proteinExistence type="predicted"/>
<dbReference type="OrthoDB" id="7572942at2"/>